<dbReference type="CDD" id="cd17928">
    <property type="entry name" value="DEXDc_SecA"/>
    <property type="match status" value="1"/>
</dbReference>
<dbReference type="InterPro" id="IPR036266">
    <property type="entry name" value="SecA_Wing/Scaffold_sf"/>
</dbReference>
<dbReference type="GO" id="GO:0009535">
    <property type="term" value="C:chloroplast thylakoid membrane"/>
    <property type="evidence" value="ECO:0007669"/>
    <property type="project" value="UniProtKB-SubCell"/>
</dbReference>
<feature type="domain" description="SecA family profile" evidence="13">
    <location>
        <begin position="1"/>
        <end position="673"/>
    </location>
</feature>
<comment type="subcellular location">
    <subcellularLocation>
        <location evidence="1">Membrane</location>
        <topology evidence="1">Peripheral membrane protein</topology>
    </subcellularLocation>
    <subcellularLocation>
        <location evidence="10">Plastid</location>
        <location evidence="10">Chloroplast stroma</location>
    </subcellularLocation>
    <subcellularLocation>
        <location evidence="10">Plastid</location>
        <location evidence="10">Chloroplast thylakoid membrane</location>
        <topology evidence="10">Peripheral membrane protein</topology>
    </subcellularLocation>
    <text evidence="10">A minor fraction is associated with the chloroplast thylakoid membrane.</text>
</comment>
<dbReference type="GO" id="GO:0005524">
    <property type="term" value="F:ATP binding"/>
    <property type="evidence" value="ECO:0007669"/>
    <property type="project" value="UniProtKB-UniRule"/>
</dbReference>
<evidence type="ECO:0000256" key="7">
    <source>
        <dbReference type="ARBA" id="ARBA00022967"/>
    </source>
</evidence>
<reference evidence="14" key="1">
    <citation type="submission" date="2018-02" db="EMBL/GenBank/DDBJ databases">
        <title>Evolution and diversity of non-photosynthetic diatom plastid genomes.</title>
        <authorList>
            <person name="Kamikawa R."/>
            <person name="Ishii K."/>
        </authorList>
    </citation>
    <scope>NUCLEOTIDE SEQUENCE</scope>
    <source>
        <strain evidence="14">NIES-2729</strain>
    </source>
</reference>
<evidence type="ECO:0000256" key="1">
    <source>
        <dbReference type="ARBA" id="ARBA00004170"/>
    </source>
</evidence>
<keyword evidence="10" id="KW-0793">Thylakoid</keyword>
<evidence type="ECO:0000256" key="3">
    <source>
        <dbReference type="ARBA" id="ARBA00022448"/>
    </source>
</evidence>
<dbReference type="SUPFAM" id="SSF52540">
    <property type="entry name" value="P-loop containing nucleoside triphosphate hydrolases"/>
    <property type="match status" value="2"/>
</dbReference>
<dbReference type="SMART" id="SM00957">
    <property type="entry name" value="SecA_DEAD"/>
    <property type="match status" value="1"/>
</dbReference>
<keyword evidence="9 10" id="KW-0472">Membrane</keyword>
<evidence type="ECO:0000259" key="13">
    <source>
        <dbReference type="PROSITE" id="PS51196"/>
    </source>
</evidence>
<dbReference type="GO" id="GO:0008564">
    <property type="term" value="F:protein-exporting ATPase activity"/>
    <property type="evidence" value="ECO:0007669"/>
    <property type="project" value="UniProtKB-EC"/>
</dbReference>
<dbReference type="GO" id="GO:0006605">
    <property type="term" value="P:protein targeting"/>
    <property type="evidence" value="ECO:0007669"/>
    <property type="project" value="UniProtKB-UniRule"/>
</dbReference>
<dbReference type="HAMAP" id="MF_01382">
    <property type="entry name" value="SecA"/>
    <property type="match status" value="1"/>
</dbReference>
<keyword evidence="3 10" id="KW-0813">Transport</keyword>
<feature type="domain" description="Helicase ATP-binding" evidence="12">
    <location>
        <begin position="83"/>
        <end position="279"/>
    </location>
</feature>
<keyword evidence="14" id="KW-0934">Plastid</keyword>
<dbReference type="NCBIfam" id="TIGR00963">
    <property type="entry name" value="secA"/>
    <property type="match status" value="1"/>
</dbReference>
<sequence>MRKNLFQINSFRNKYQTLVNEINLIEDSLKALTDSELRAKNFQLKQQYKDTQDLTPLIAESFALTREASLRTLGLRHFDVQLIGGLVLNNQKIAEMKTGEGKTLVATLPACLNALTNNGVHIVTVNDYLASRDQVSMSQIYKFLGFDTGLIQNDMTPFERKKNYNADITYVTNYELTFDFLRDNMALNLTDVVLRPFNYCIIDEVDSILIDEAQTPLIISNNIETPVDKYIIAAEITNYLTLNIHYKVDEKNKNVILTDQGSKQIEQILRIQDLYDVRDPWIPYVINAIKANALFFNNVHYIVQNDRIVIVDEFTGRIMPDRRWGDGLHQAIEAKEKLPIRQKTETVAAITYQNFFLLYPKLSGMTGTGKTAEIEFEKIYNLSVEEIPTARPTLRKDLPDLIYKDQFSKWSAIAQTCNQISLTGQPILIGTTTVEKSEMLAQLLNEYRLSYQILNAKPENVRRESEIVAQAGKKGAITIATNMAGRGTDIILGGNINFKIQKELYDILTVARNYVLSKNINILQSPLKTKFQWSSQKFLSVLSSLVADSNFLKLSDIDILRILRENDKISIPINSYTCSIKFLIDELVLYYRKSQEQENRIVKNLGGLYIIGTERNDSRRVDNQLRGRCGRQGDPGTSRFFLSLDDNLLRLFGGPKIQEFMQTQMMDDSPLESNFLTRSLDSAQERVEERAYQQRKNLFDYDDILNKQRNIIYFERRQILNSASNQKNILAYGEQIITDIFLELKKERASKKDILLLFENLFGKDLSLLSSKSAKALTDNFSWSELKLYLFNEFWLTYQSKINELAVYGDGICENLERSIILINIDRIWREHLQKMTLLREAVGWRGYGQRNPLYEYKQEAFYLFENRKKILRHLVIYDLLRSSIL</sequence>
<proteinExistence type="inferred from homology"/>
<comment type="catalytic activity">
    <reaction evidence="10">
        <text>ATP + H2O + cellular proteinSide 1 = ADP + phosphate + cellular proteinSide 2.</text>
        <dbReference type="EC" id="7.4.2.8"/>
    </reaction>
</comment>
<dbReference type="AlphaFoldDB" id="A0A2Z5ZBG4"/>
<dbReference type="PROSITE" id="PS51196">
    <property type="entry name" value="SECA_MOTOR_DEAD"/>
    <property type="match status" value="1"/>
</dbReference>
<dbReference type="InterPro" id="IPR011116">
    <property type="entry name" value="SecA_Wing/Scaffold"/>
</dbReference>
<keyword evidence="4 10" id="KW-0547">Nucleotide-binding</keyword>
<dbReference type="FunFam" id="3.90.1440.10:FF:000003">
    <property type="entry name" value="Preprotein translocase SecA subunit"/>
    <property type="match status" value="1"/>
</dbReference>
<comment type="function">
    <text evidence="10">Has a central role in coupling the hydrolysis of ATP to the transfer of proteins across the thylakoid membrane.</text>
</comment>
<dbReference type="GO" id="GO:0009570">
    <property type="term" value="C:chloroplast stroma"/>
    <property type="evidence" value="ECO:0007669"/>
    <property type="project" value="UniProtKB-SubCell"/>
</dbReference>
<keyword evidence="8 10" id="KW-0811">Translocation</keyword>
<name>A0A2Z5ZBG4_9STRA</name>
<keyword evidence="7 10" id="KW-1278">Translocase</keyword>
<keyword evidence="6 10" id="KW-0653">Protein transport</keyword>
<dbReference type="EC" id="7.4.2.8" evidence="10"/>
<dbReference type="SUPFAM" id="SSF81767">
    <property type="entry name" value="Pre-protein crosslinking domain of SecA"/>
    <property type="match status" value="1"/>
</dbReference>
<dbReference type="CDD" id="cd18803">
    <property type="entry name" value="SF2_C_secA"/>
    <property type="match status" value="1"/>
</dbReference>
<feature type="binding site" evidence="10">
    <location>
        <begin position="99"/>
        <end position="103"/>
    </location>
    <ligand>
        <name>ATP</name>
        <dbReference type="ChEBI" id="CHEBI:30616"/>
    </ligand>
</feature>
<gene>
    <name evidence="10 14" type="primary">secA</name>
</gene>
<protein>
    <recommendedName>
        <fullName evidence="10 11">Protein translocase subunit SecA</fullName>
        <ecNumber evidence="10">7.4.2.8</ecNumber>
    </recommendedName>
</protein>
<geneLocation type="chloroplast" evidence="14"/>
<dbReference type="GO" id="GO:0017038">
    <property type="term" value="P:protein import"/>
    <property type="evidence" value="ECO:0007669"/>
    <property type="project" value="InterPro"/>
</dbReference>
<organism evidence="14">
    <name type="scientific">Nitzschia palea</name>
    <dbReference type="NCBI Taxonomy" id="303400"/>
    <lineage>
        <taxon>Eukaryota</taxon>
        <taxon>Sar</taxon>
        <taxon>Stramenopiles</taxon>
        <taxon>Ochrophyta</taxon>
        <taxon>Bacillariophyta</taxon>
        <taxon>Bacillariophyceae</taxon>
        <taxon>Bacillariophycidae</taxon>
        <taxon>Bacillariales</taxon>
        <taxon>Bacillariaceae</taxon>
        <taxon>Nitzschia</taxon>
    </lineage>
</organism>
<dbReference type="SUPFAM" id="SSF81886">
    <property type="entry name" value="Helical scaffold and wing domains of SecA"/>
    <property type="match status" value="1"/>
</dbReference>
<dbReference type="InterPro" id="IPR014001">
    <property type="entry name" value="Helicase_ATP-bd"/>
</dbReference>
<dbReference type="InterPro" id="IPR027417">
    <property type="entry name" value="P-loop_NTPase"/>
</dbReference>
<evidence type="ECO:0000256" key="10">
    <source>
        <dbReference type="HAMAP-Rule" id="MF_01382"/>
    </source>
</evidence>
<dbReference type="EMBL" id="AP018511">
    <property type="protein sequence ID" value="BBC77891.1"/>
    <property type="molecule type" value="Genomic_DNA"/>
</dbReference>
<feature type="binding site" evidence="10">
    <location>
        <position position="81"/>
    </location>
    <ligand>
        <name>ATP</name>
        <dbReference type="ChEBI" id="CHEBI:30616"/>
    </ligand>
</feature>
<dbReference type="InterPro" id="IPR011130">
    <property type="entry name" value="SecA_preprotein_X-link_dom"/>
</dbReference>
<dbReference type="GO" id="GO:0065002">
    <property type="term" value="P:intracellular protein transmembrane transport"/>
    <property type="evidence" value="ECO:0007669"/>
    <property type="project" value="UniProtKB-UniRule"/>
</dbReference>
<accession>A0A2Z5ZBG4</accession>
<dbReference type="Pfam" id="PF21090">
    <property type="entry name" value="P-loop_SecA"/>
    <property type="match status" value="1"/>
</dbReference>
<dbReference type="InterPro" id="IPR020937">
    <property type="entry name" value="SecA_CS"/>
</dbReference>
<dbReference type="PROSITE" id="PS51192">
    <property type="entry name" value="HELICASE_ATP_BIND_1"/>
    <property type="match status" value="1"/>
</dbReference>
<evidence type="ECO:0000256" key="5">
    <source>
        <dbReference type="ARBA" id="ARBA00022840"/>
    </source>
</evidence>
<dbReference type="Gene3D" id="1.10.3060.10">
    <property type="entry name" value="Helical scaffold and wing domains of SecA"/>
    <property type="match status" value="1"/>
</dbReference>
<dbReference type="InterPro" id="IPR014018">
    <property type="entry name" value="SecA_motor_DEAD"/>
</dbReference>
<dbReference type="Pfam" id="PF01043">
    <property type="entry name" value="SecA_PP_bind"/>
    <property type="match status" value="1"/>
</dbReference>
<evidence type="ECO:0000256" key="2">
    <source>
        <dbReference type="ARBA" id="ARBA00007650"/>
    </source>
</evidence>
<evidence type="ECO:0000256" key="4">
    <source>
        <dbReference type="ARBA" id="ARBA00022741"/>
    </source>
</evidence>
<dbReference type="PANTHER" id="PTHR30612:SF0">
    <property type="entry name" value="CHLOROPLAST PROTEIN-TRANSPORTING ATPASE"/>
    <property type="match status" value="1"/>
</dbReference>
<evidence type="ECO:0000256" key="9">
    <source>
        <dbReference type="ARBA" id="ARBA00023136"/>
    </source>
</evidence>
<dbReference type="PROSITE" id="PS01312">
    <property type="entry name" value="SECA"/>
    <property type="match status" value="1"/>
</dbReference>
<dbReference type="SMART" id="SM00958">
    <property type="entry name" value="SecA_PP_bind"/>
    <property type="match status" value="1"/>
</dbReference>
<dbReference type="InterPro" id="IPR044722">
    <property type="entry name" value="SecA_SF2_C"/>
</dbReference>
<dbReference type="Gene3D" id="3.40.50.300">
    <property type="entry name" value="P-loop containing nucleotide triphosphate hydrolases"/>
    <property type="match status" value="2"/>
</dbReference>
<keyword evidence="14" id="KW-0150">Chloroplast</keyword>
<feature type="binding site" evidence="10">
    <location>
        <position position="489"/>
    </location>
    <ligand>
        <name>ATP</name>
        <dbReference type="ChEBI" id="CHEBI:30616"/>
    </ligand>
</feature>
<dbReference type="Gene3D" id="3.90.1440.10">
    <property type="entry name" value="SecA, preprotein cross-linking domain"/>
    <property type="match status" value="1"/>
</dbReference>
<dbReference type="PANTHER" id="PTHR30612">
    <property type="entry name" value="SECA INNER MEMBRANE COMPONENT OF SEC PROTEIN SECRETION SYSTEM"/>
    <property type="match status" value="1"/>
</dbReference>
<dbReference type="Pfam" id="PF07516">
    <property type="entry name" value="SecA_SW"/>
    <property type="match status" value="1"/>
</dbReference>
<evidence type="ECO:0000256" key="8">
    <source>
        <dbReference type="ARBA" id="ARBA00023010"/>
    </source>
</evidence>
<dbReference type="InterPro" id="IPR000185">
    <property type="entry name" value="SecA"/>
</dbReference>
<dbReference type="InterPro" id="IPR011115">
    <property type="entry name" value="SecA_DEAD"/>
</dbReference>
<keyword evidence="5 10" id="KW-0067">ATP-binding</keyword>
<evidence type="ECO:0000259" key="12">
    <source>
        <dbReference type="PROSITE" id="PS51192"/>
    </source>
</evidence>
<dbReference type="PRINTS" id="PR00906">
    <property type="entry name" value="SECA"/>
</dbReference>
<dbReference type="Pfam" id="PF07517">
    <property type="entry name" value="SecA_DEAD"/>
    <property type="match status" value="1"/>
</dbReference>
<evidence type="ECO:0000313" key="14">
    <source>
        <dbReference type="EMBL" id="BBC77891.1"/>
    </source>
</evidence>
<evidence type="ECO:0000256" key="11">
    <source>
        <dbReference type="RuleBase" id="RU003874"/>
    </source>
</evidence>
<comment type="similarity">
    <text evidence="2 10 11">Belongs to the SecA family.</text>
</comment>
<evidence type="ECO:0000256" key="6">
    <source>
        <dbReference type="ARBA" id="ARBA00022927"/>
    </source>
</evidence>
<dbReference type="InterPro" id="IPR036670">
    <property type="entry name" value="SecA_X-link_sf"/>
</dbReference>